<protein>
    <submittedName>
        <fullName evidence="3">Uncharacterized protein</fullName>
    </submittedName>
</protein>
<organism evidence="3 4">
    <name type="scientific">Dipteronia sinensis</name>
    <dbReference type="NCBI Taxonomy" id="43782"/>
    <lineage>
        <taxon>Eukaryota</taxon>
        <taxon>Viridiplantae</taxon>
        <taxon>Streptophyta</taxon>
        <taxon>Embryophyta</taxon>
        <taxon>Tracheophyta</taxon>
        <taxon>Spermatophyta</taxon>
        <taxon>Magnoliopsida</taxon>
        <taxon>eudicotyledons</taxon>
        <taxon>Gunneridae</taxon>
        <taxon>Pentapetalae</taxon>
        <taxon>rosids</taxon>
        <taxon>malvids</taxon>
        <taxon>Sapindales</taxon>
        <taxon>Sapindaceae</taxon>
        <taxon>Hippocastanoideae</taxon>
        <taxon>Acereae</taxon>
        <taxon>Dipteronia</taxon>
    </lineage>
</organism>
<evidence type="ECO:0000256" key="2">
    <source>
        <dbReference type="SAM" id="Phobius"/>
    </source>
</evidence>
<dbReference type="AlphaFoldDB" id="A0AAE0AXP4"/>
<dbReference type="PANTHER" id="PTHR35731:SF1">
    <property type="entry name" value="8-AMINO-7-OXONONANOATE SYNTHASE"/>
    <property type="match status" value="1"/>
</dbReference>
<evidence type="ECO:0000313" key="3">
    <source>
        <dbReference type="EMBL" id="KAK3226198.1"/>
    </source>
</evidence>
<evidence type="ECO:0000256" key="1">
    <source>
        <dbReference type="SAM" id="MobiDB-lite"/>
    </source>
</evidence>
<keyword evidence="2" id="KW-0472">Membrane</keyword>
<dbReference type="EMBL" id="JANJYJ010000002">
    <property type="protein sequence ID" value="KAK3226198.1"/>
    <property type="molecule type" value="Genomic_DNA"/>
</dbReference>
<keyword evidence="2" id="KW-1133">Transmembrane helix</keyword>
<reference evidence="3" key="1">
    <citation type="journal article" date="2023" name="Plant J.">
        <title>Genome sequences and population genomics provide insights into the demographic history, inbreeding, and mutation load of two 'living fossil' tree species of Dipteronia.</title>
        <authorList>
            <person name="Feng Y."/>
            <person name="Comes H.P."/>
            <person name="Chen J."/>
            <person name="Zhu S."/>
            <person name="Lu R."/>
            <person name="Zhang X."/>
            <person name="Li P."/>
            <person name="Qiu J."/>
            <person name="Olsen K.M."/>
            <person name="Qiu Y."/>
        </authorList>
    </citation>
    <scope>NUCLEOTIDE SEQUENCE</scope>
    <source>
        <strain evidence="3">NBL</strain>
    </source>
</reference>
<feature type="region of interest" description="Disordered" evidence="1">
    <location>
        <begin position="1"/>
        <end position="34"/>
    </location>
</feature>
<feature type="transmembrane region" description="Helical" evidence="2">
    <location>
        <begin position="291"/>
        <end position="309"/>
    </location>
</feature>
<dbReference type="GO" id="GO:0009507">
    <property type="term" value="C:chloroplast"/>
    <property type="evidence" value="ECO:0007669"/>
    <property type="project" value="TreeGrafter"/>
</dbReference>
<sequence length="351" mass="39680">MEFLHLTTKGKKITKRSGLSRSVQHSGADGGSIRGIAPSKMESLHLYRIVASLKGQRAFLHDQHTSHHQQRRSEMSRCRHAAHQPPLRVVAVLIFGRLIAVFQPLFFFLRHRDAVFFTKRPTNSSFVSLCKSKDSDSEPESSPPPPEGDAKKQEMLVRMAMIEAQKVRLTGYLDETSAQLTQFVEDANAEFEKIGEDALKGLDEASARIMENMDSQMQEFEESAELNRMEIEKNESELVEFEGQMEEARNEGLFFKSLGQKKPVEKEKAKEEAKKIKEVTKENVGSKTRRNIYLALIGLLVIAIADSFISPSSDWRTVAVLGAILVPLILQFLYEQGLVSETERMGKEEKK</sequence>
<accession>A0AAE0AXP4</accession>
<feature type="transmembrane region" description="Helical" evidence="2">
    <location>
        <begin position="89"/>
        <end position="109"/>
    </location>
</feature>
<gene>
    <name evidence="3" type="ORF">Dsin_006060</name>
</gene>
<evidence type="ECO:0000313" key="4">
    <source>
        <dbReference type="Proteomes" id="UP001281410"/>
    </source>
</evidence>
<dbReference type="Proteomes" id="UP001281410">
    <property type="component" value="Unassembled WGS sequence"/>
</dbReference>
<feature type="transmembrane region" description="Helical" evidence="2">
    <location>
        <begin position="315"/>
        <end position="334"/>
    </location>
</feature>
<comment type="caution">
    <text evidence="3">The sequence shown here is derived from an EMBL/GenBank/DDBJ whole genome shotgun (WGS) entry which is preliminary data.</text>
</comment>
<feature type="region of interest" description="Disordered" evidence="1">
    <location>
        <begin position="128"/>
        <end position="151"/>
    </location>
</feature>
<keyword evidence="2" id="KW-0812">Transmembrane</keyword>
<keyword evidence="4" id="KW-1185">Reference proteome</keyword>
<proteinExistence type="predicted"/>
<dbReference type="PANTHER" id="PTHR35731">
    <property type="entry name" value="8-AMINO-7-OXONONANOATE SYNTHASE"/>
    <property type="match status" value="1"/>
</dbReference>
<name>A0AAE0AXP4_9ROSI</name>